<sequence>MTPPVRASVCMASYNGSAFISEQIESILADIGEHDELVVVDDASTDGTAGIVAGITDPRVRLIRSPENRRYVRTFNAAAELARGEYIFFADQDDLWIPGRTERLIRSLEVRAVVAGNVALFGGPPDPAPWSLRSQDSSHRVRNLIGTLVGYRPYYGCAMGFRRDFAAVVLPMPRYLYESHDLWLSIVANLAGEMSHVESPAVLYRRLHDANETPRGWRGPKQILRARIMLLRCVITASARLRSRRRAETGR</sequence>
<dbReference type="GO" id="GO:0016740">
    <property type="term" value="F:transferase activity"/>
    <property type="evidence" value="ECO:0007669"/>
    <property type="project" value="UniProtKB-KW"/>
</dbReference>
<dbReference type="Gene3D" id="3.90.550.10">
    <property type="entry name" value="Spore Coat Polysaccharide Biosynthesis Protein SpsA, Chain A"/>
    <property type="match status" value="1"/>
</dbReference>
<dbReference type="InterPro" id="IPR001173">
    <property type="entry name" value="Glyco_trans_2-like"/>
</dbReference>
<organism evidence="2 3">
    <name type="scientific">Arthrobacter bussei</name>
    <dbReference type="NCBI Taxonomy" id="2594179"/>
    <lineage>
        <taxon>Bacteria</taxon>
        <taxon>Bacillati</taxon>
        <taxon>Actinomycetota</taxon>
        <taxon>Actinomycetes</taxon>
        <taxon>Micrococcales</taxon>
        <taxon>Micrococcaceae</taxon>
        <taxon>Arthrobacter</taxon>
    </lineage>
</organism>
<gene>
    <name evidence="2" type="ORF">FNH21_02050</name>
</gene>
<dbReference type="Pfam" id="PF00535">
    <property type="entry name" value="Glycos_transf_2"/>
    <property type="match status" value="1"/>
</dbReference>
<evidence type="ECO:0000313" key="3">
    <source>
        <dbReference type="Proteomes" id="UP000326464"/>
    </source>
</evidence>
<dbReference type="EMBL" id="VJXX01000001">
    <property type="protein sequence ID" value="MPY09513.1"/>
    <property type="molecule type" value="Genomic_DNA"/>
</dbReference>
<dbReference type="AlphaFoldDB" id="A0A7X1NMM0"/>
<evidence type="ECO:0000313" key="2">
    <source>
        <dbReference type="EMBL" id="MPY09513.1"/>
    </source>
</evidence>
<protein>
    <submittedName>
        <fullName evidence="2">Glycosyltransferase</fullName>
    </submittedName>
</protein>
<evidence type="ECO:0000259" key="1">
    <source>
        <dbReference type="Pfam" id="PF00535"/>
    </source>
</evidence>
<keyword evidence="3" id="KW-1185">Reference proteome</keyword>
<keyword evidence="2" id="KW-0808">Transferase</keyword>
<dbReference type="InterPro" id="IPR050834">
    <property type="entry name" value="Glycosyltransf_2"/>
</dbReference>
<dbReference type="OrthoDB" id="9802649at2"/>
<feature type="domain" description="Glycosyltransferase 2-like" evidence="1">
    <location>
        <begin position="8"/>
        <end position="164"/>
    </location>
</feature>
<dbReference type="SUPFAM" id="SSF53448">
    <property type="entry name" value="Nucleotide-diphospho-sugar transferases"/>
    <property type="match status" value="1"/>
</dbReference>
<name>A0A7X1NMM0_9MICC</name>
<accession>A0A7X1NMM0</accession>
<proteinExistence type="predicted"/>
<dbReference type="PANTHER" id="PTHR43685:SF11">
    <property type="entry name" value="GLYCOSYLTRANSFERASE TAGX-RELATED"/>
    <property type="match status" value="1"/>
</dbReference>
<dbReference type="Proteomes" id="UP000326464">
    <property type="component" value="Unassembled WGS sequence"/>
</dbReference>
<dbReference type="InterPro" id="IPR029044">
    <property type="entry name" value="Nucleotide-diphossugar_trans"/>
</dbReference>
<reference evidence="3" key="1">
    <citation type="submission" date="2019-07" db="EMBL/GenBank/DDBJ databases">
        <title>Arthrobacter KR32 sp. nov., isolated from mountain cheese made of cows milk.</title>
        <authorList>
            <person name="Flegler A."/>
        </authorList>
    </citation>
    <scope>NUCLEOTIDE SEQUENCE [LARGE SCALE GENOMIC DNA]</scope>
    <source>
        <strain evidence="3">KR32</strain>
    </source>
</reference>
<dbReference type="PANTHER" id="PTHR43685">
    <property type="entry name" value="GLYCOSYLTRANSFERASE"/>
    <property type="match status" value="1"/>
</dbReference>
<comment type="caution">
    <text evidence="2">The sequence shown here is derived from an EMBL/GenBank/DDBJ whole genome shotgun (WGS) entry which is preliminary data.</text>
</comment>